<keyword evidence="3" id="KW-1185">Reference proteome</keyword>
<accession>A0A8H7D9G0</accession>
<protein>
    <submittedName>
        <fullName evidence="2">Uncharacterized protein</fullName>
    </submittedName>
</protein>
<dbReference type="InterPro" id="IPR041078">
    <property type="entry name" value="Plavaka"/>
</dbReference>
<feature type="region of interest" description="Disordered" evidence="1">
    <location>
        <begin position="86"/>
        <end position="115"/>
    </location>
</feature>
<proteinExistence type="predicted"/>
<feature type="region of interest" description="Disordered" evidence="1">
    <location>
        <begin position="709"/>
        <end position="755"/>
    </location>
</feature>
<feature type="compositionally biased region" description="Low complexity" evidence="1">
    <location>
        <begin position="709"/>
        <end position="746"/>
    </location>
</feature>
<reference evidence="2" key="1">
    <citation type="submission" date="2020-05" db="EMBL/GenBank/DDBJ databases">
        <title>Mycena genomes resolve the evolution of fungal bioluminescence.</title>
        <authorList>
            <person name="Tsai I.J."/>
        </authorList>
    </citation>
    <scope>NUCLEOTIDE SEQUENCE</scope>
    <source>
        <strain evidence="2">160909Yilan</strain>
    </source>
</reference>
<feature type="region of interest" description="Disordered" evidence="1">
    <location>
        <begin position="35"/>
        <end position="65"/>
    </location>
</feature>
<dbReference type="AlphaFoldDB" id="A0A8H7D9G0"/>
<comment type="caution">
    <text evidence="2">The sequence shown here is derived from an EMBL/GenBank/DDBJ whole genome shotgun (WGS) entry which is preliminary data.</text>
</comment>
<sequence>MTNCIFCQATFGNSSLVRRHQVQDPVCSIKLKERLSARNQNSTSRRRRRNSPSPTALPPDLPTSEDLQQMLDNIPFESEHDLAPEQNIDETPDQDAAIPTEPPIARHGKRPQWYKPCDPKLAAGATYGKGKTAFERIRDEEILTPGVVLGPFRDDDEWQLAKWLIKHVGHTATEEFLKLPIISDRAKPSYGGKKDFFEKIDSLPGGAKWSCKILDVKGDLPDLEKDPTGATKRHEQCELWWRDPVECVKELIGNPIFRDVMRYAPEKLYADPGKQVEIVNEMWTASWWWEIQKRLPPGVTIAPLILSSDKTMLSNFRGDNSAWPVYLTIGNISKDTRREVSSHATVLIGYLPIPKFDCFDKNTRSLAKYRLFHQCMSIILESLIEAGKKGVPMVCADSMMRNVSPIFAAYVADYPEQCLIACCKENRCPICKVSPNERGDHEEHPLRDVRETLYLMKRQQDGEKDTVFEDDGIRAVYPPFWKSLPHSDIFQSFTPDLLHQLHKGVFKDHLVSWCTEIIGKLELDQRFRAMPDHPGVRHFKNGISGVSQWTGTEHKEMEKVFLGLIAAGAHPQMVEAVRGLIDFAYFKFASLQSHTSVTLDGMRASLDRFHVNKQIFIDLKGRSNHFNIPKIHSLEHYAPGICLFGSADGFNTESPERLHIDYAKNAYRASNKKDYIEQMTLWLQRQEAVARFSAYLEWAHPPAPAPVPVAVSASTPSQPGPYPSSSSSSSQVSSSSSSAIPVSHSSATPPSSADTDALVVSGHTFSMAKLPTTRAVAASHIISPDGHNASRFLVALKNFFGPSNARFTPRHFDVFGTWKRISFQLPRIPEVGARHSFNFVHATAPGPANIARRQAAVPACLDFALIRTGESNPSTAGTALAGLRVAQVKVLFQPPRYYPEGSKPGVPLAYIEWMTPLRTPDPLDGYYHISRSSRQHSPYAEIITVDRIVRNVMLIPQKWGQDKSFLLNSHSDGHAFCLYKLGYADSLPI</sequence>
<dbReference type="Proteomes" id="UP000623467">
    <property type="component" value="Unassembled WGS sequence"/>
</dbReference>
<evidence type="ECO:0000313" key="2">
    <source>
        <dbReference type="EMBL" id="KAF7367194.1"/>
    </source>
</evidence>
<evidence type="ECO:0000313" key="3">
    <source>
        <dbReference type="Proteomes" id="UP000623467"/>
    </source>
</evidence>
<dbReference type="EMBL" id="JACAZH010000006">
    <property type="protein sequence ID" value="KAF7367194.1"/>
    <property type="molecule type" value="Genomic_DNA"/>
</dbReference>
<evidence type="ECO:0000256" key="1">
    <source>
        <dbReference type="SAM" id="MobiDB-lite"/>
    </source>
</evidence>
<name>A0A8H7D9G0_9AGAR</name>
<organism evidence="2 3">
    <name type="scientific">Mycena sanguinolenta</name>
    <dbReference type="NCBI Taxonomy" id="230812"/>
    <lineage>
        <taxon>Eukaryota</taxon>
        <taxon>Fungi</taxon>
        <taxon>Dikarya</taxon>
        <taxon>Basidiomycota</taxon>
        <taxon>Agaricomycotina</taxon>
        <taxon>Agaricomycetes</taxon>
        <taxon>Agaricomycetidae</taxon>
        <taxon>Agaricales</taxon>
        <taxon>Marasmiineae</taxon>
        <taxon>Mycenaceae</taxon>
        <taxon>Mycena</taxon>
    </lineage>
</organism>
<dbReference type="Pfam" id="PF18759">
    <property type="entry name" value="Plavaka"/>
    <property type="match status" value="1"/>
</dbReference>
<gene>
    <name evidence="2" type="ORF">MSAN_00979400</name>
</gene>
<dbReference type="OrthoDB" id="2418900at2759"/>